<feature type="compositionally biased region" description="Basic and acidic residues" evidence="1">
    <location>
        <begin position="137"/>
        <end position="147"/>
    </location>
</feature>
<evidence type="ECO:0000256" key="1">
    <source>
        <dbReference type="SAM" id="MobiDB-lite"/>
    </source>
</evidence>
<dbReference type="Proteomes" id="UP000018144">
    <property type="component" value="Unassembled WGS sequence"/>
</dbReference>
<reference evidence="2 3" key="1">
    <citation type="journal article" date="2013" name="PLoS Genet.">
        <title>The genome and development-dependent transcriptomes of Pyronema confluens: a window into fungal evolution.</title>
        <authorList>
            <person name="Traeger S."/>
            <person name="Altegoer F."/>
            <person name="Freitag M."/>
            <person name="Gabaldon T."/>
            <person name="Kempken F."/>
            <person name="Kumar A."/>
            <person name="Marcet-Houben M."/>
            <person name="Poggeler S."/>
            <person name="Stajich J.E."/>
            <person name="Nowrousian M."/>
        </authorList>
    </citation>
    <scope>NUCLEOTIDE SEQUENCE [LARGE SCALE GENOMIC DNA]</scope>
    <source>
        <strain evidence="3">CBS 100304</strain>
        <tissue evidence="2">Vegetative mycelium</tissue>
    </source>
</reference>
<protein>
    <submittedName>
        <fullName evidence="2">Uncharacterized protein</fullName>
    </submittedName>
</protein>
<gene>
    <name evidence="2" type="ORF">PCON_10560</name>
</gene>
<dbReference type="AlphaFoldDB" id="U4L447"/>
<dbReference type="OrthoDB" id="10442674at2759"/>
<feature type="compositionally biased region" description="Basic and acidic residues" evidence="1">
    <location>
        <begin position="61"/>
        <end position="76"/>
    </location>
</feature>
<feature type="compositionally biased region" description="Basic and acidic residues" evidence="1">
    <location>
        <begin position="10"/>
        <end position="20"/>
    </location>
</feature>
<feature type="region of interest" description="Disordered" evidence="1">
    <location>
        <begin position="321"/>
        <end position="358"/>
    </location>
</feature>
<feature type="compositionally biased region" description="Basic and acidic residues" evidence="1">
    <location>
        <begin position="118"/>
        <end position="127"/>
    </location>
</feature>
<organism evidence="2 3">
    <name type="scientific">Pyronema omphalodes (strain CBS 100304)</name>
    <name type="common">Pyronema confluens</name>
    <dbReference type="NCBI Taxonomy" id="1076935"/>
    <lineage>
        <taxon>Eukaryota</taxon>
        <taxon>Fungi</taxon>
        <taxon>Dikarya</taxon>
        <taxon>Ascomycota</taxon>
        <taxon>Pezizomycotina</taxon>
        <taxon>Pezizomycetes</taxon>
        <taxon>Pezizales</taxon>
        <taxon>Pyronemataceae</taxon>
        <taxon>Pyronema</taxon>
    </lineage>
</organism>
<keyword evidence="3" id="KW-1185">Reference proteome</keyword>
<feature type="region of interest" description="Disordered" evidence="1">
    <location>
        <begin position="118"/>
        <end position="189"/>
    </location>
</feature>
<proteinExistence type="predicted"/>
<sequence length="383" mass="42874">MSASGVNNKDVPDNPEKSEGPKSGSVLAADNDKYIKGFANNRDDPDVAGESSSMGSARMLAIKDEENFKERSKEQPEEQPIASPKEKLKFQLKSEPTVALQSLQKLKELSVFLDGAADNKGKHKQEAPDEVGIESATSHKNENKAIQDHTPVSGQDKAGNAAIASSDDDPGAAKSDTPGRPTISLTFSSLTEASRLGRRRLENAKKSLKGKERRTSADSIESAEFVIIKSRTWSIPSNSTIPAAPILTPESVLAWPTHGLVFDDEAVDEATMRHMERWRQINRDEDQAEVDEYTQRLGYGRRWSIATEGLINSREVLKEMAKKKAEQEELERKAREKREAERQARMEKWERERVERERRLEERLERERLMRGGRGAGRGAGRR</sequence>
<name>U4L447_PYROM</name>
<evidence type="ECO:0000313" key="2">
    <source>
        <dbReference type="EMBL" id="CCX10966.1"/>
    </source>
</evidence>
<feature type="region of interest" description="Disordered" evidence="1">
    <location>
        <begin position="1"/>
        <end position="88"/>
    </location>
</feature>
<feature type="compositionally biased region" description="Basic and acidic residues" evidence="1">
    <location>
        <begin position="30"/>
        <end position="45"/>
    </location>
</feature>
<accession>U4L447</accession>
<evidence type="ECO:0000313" key="3">
    <source>
        <dbReference type="Proteomes" id="UP000018144"/>
    </source>
</evidence>
<dbReference type="EMBL" id="HF935578">
    <property type="protein sequence ID" value="CCX10966.1"/>
    <property type="molecule type" value="Genomic_DNA"/>
</dbReference>